<feature type="signal peptide" evidence="2">
    <location>
        <begin position="1"/>
        <end position="26"/>
    </location>
</feature>
<evidence type="ECO:0000313" key="5">
    <source>
        <dbReference type="Proteomes" id="UP001198571"/>
    </source>
</evidence>
<dbReference type="NCBIfam" id="TIGR04558">
    <property type="entry name" value="SoxH_rel_PQQ_1"/>
    <property type="match status" value="1"/>
</dbReference>
<dbReference type="PROSITE" id="PS51318">
    <property type="entry name" value="TAT"/>
    <property type="match status" value="1"/>
</dbReference>
<dbReference type="PANTHER" id="PTHR42951">
    <property type="entry name" value="METALLO-BETA-LACTAMASE DOMAIN-CONTAINING"/>
    <property type="match status" value="1"/>
</dbReference>
<dbReference type="InterPro" id="IPR030811">
    <property type="entry name" value="SoxH-rel_PQQ_1"/>
</dbReference>
<feature type="domain" description="Metallo-beta-lactamase" evidence="3">
    <location>
        <begin position="66"/>
        <end position="245"/>
    </location>
</feature>
<name>A0ABS8CPI7_9RHOB</name>
<reference evidence="4 5" key="1">
    <citation type="submission" date="2020-07" db="EMBL/GenBank/DDBJ databases">
        <title>Pseudogemmobacter sp. nov., isolated from poultry manure in Taiwan.</title>
        <authorList>
            <person name="Lin S.-Y."/>
            <person name="Tang Y.-S."/>
            <person name="Young C.-C."/>
        </authorList>
    </citation>
    <scope>NUCLEOTIDE SEQUENCE [LARGE SCALE GENOMIC DNA]</scope>
    <source>
        <strain evidence="4 5">CC-YST710</strain>
    </source>
</reference>
<dbReference type="SUPFAM" id="SSF56281">
    <property type="entry name" value="Metallo-hydrolase/oxidoreductase"/>
    <property type="match status" value="1"/>
</dbReference>
<dbReference type="SMART" id="SM00849">
    <property type="entry name" value="Lactamase_B"/>
    <property type="match status" value="1"/>
</dbReference>
<feature type="chain" id="PRO_5047370278" evidence="2">
    <location>
        <begin position="27"/>
        <end position="323"/>
    </location>
</feature>
<keyword evidence="5" id="KW-1185">Reference proteome</keyword>
<evidence type="ECO:0000256" key="1">
    <source>
        <dbReference type="ARBA" id="ARBA00005250"/>
    </source>
</evidence>
<dbReference type="InterPro" id="IPR001279">
    <property type="entry name" value="Metallo-B-lactamas"/>
</dbReference>
<protein>
    <submittedName>
        <fullName evidence="4">Quinoprotein relay system zinc metallohydrolase 1</fullName>
    </submittedName>
</protein>
<gene>
    <name evidence="4" type="ORF">H0485_14895</name>
</gene>
<dbReference type="EMBL" id="JACDXX010000014">
    <property type="protein sequence ID" value="MCB5411278.1"/>
    <property type="molecule type" value="Genomic_DNA"/>
</dbReference>
<dbReference type="RefSeq" id="WP_226936749.1">
    <property type="nucleotide sequence ID" value="NZ_JACDXX010000014.1"/>
</dbReference>
<keyword evidence="2" id="KW-0732">Signal</keyword>
<dbReference type="PANTHER" id="PTHR42951:SF4">
    <property type="entry name" value="ACYL-COENZYME A THIOESTERASE MBLAC2"/>
    <property type="match status" value="1"/>
</dbReference>
<evidence type="ECO:0000313" key="4">
    <source>
        <dbReference type="EMBL" id="MCB5411278.1"/>
    </source>
</evidence>
<proteinExistence type="inferred from homology"/>
<evidence type="ECO:0000259" key="3">
    <source>
        <dbReference type="SMART" id="SM00849"/>
    </source>
</evidence>
<evidence type="ECO:0000256" key="2">
    <source>
        <dbReference type="SAM" id="SignalP"/>
    </source>
</evidence>
<dbReference type="Gene3D" id="3.60.15.10">
    <property type="entry name" value="Ribonuclease Z/Hydroxyacylglutathione hydrolase-like"/>
    <property type="match status" value="1"/>
</dbReference>
<sequence>MTLPSLTRRKALTGIASATLSPTLLASVPARAEARRYHLAPQEVADGVWMIEGLREVFAASNGGNIVNIALVQTSQGAVVIDTGSTLSMGAEIRAFADQRMGGVAMVVNSHHHPDHWFGNAAFADRQIVALPQTSAACAQYGQDFAESLYAILGSWMSGTTPLPATGQTGAGEARIGGRSLKFMALSGHTAGDLVMMDEQTGTLIAGDLLFLERAPSLPDADYGAWLAALDTLAGLQASGTIPGHGAFHRSSAALAQTRAYLTATRARLDEAARLGLSPVEAMAAGPVPEFAALGANPEEYLRSVVRRWADHETEALPLVGRS</sequence>
<dbReference type="InterPro" id="IPR050855">
    <property type="entry name" value="NDM-1-like"/>
</dbReference>
<dbReference type="InterPro" id="IPR006311">
    <property type="entry name" value="TAT_signal"/>
</dbReference>
<dbReference type="Proteomes" id="UP001198571">
    <property type="component" value="Unassembled WGS sequence"/>
</dbReference>
<dbReference type="Pfam" id="PF00753">
    <property type="entry name" value="Lactamase_B"/>
    <property type="match status" value="1"/>
</dbReference>
<dbReference type="InterPro" id="IPR036866">
    <property type="entry name" value="RibonucZ/Hydroxyglut_hydro"/>
</dbReference>
<comment type="caution">
    <text evidence="4">The sequence shown here is derived from an EMBL/GenBank/DDBJ whole genome shotgun (WGS) entry which is preliminary data.</text>
</comment>
<dbReference type="CDD" id="cd16282">
    <property type="entry name" value="metallo-hydrolase-like_MBL-fold"/>
    <property type="match status" value="1"/>
</dbReference>
<organism evidence="4 5">
    <name type="scientific">Pseudogemmobacter faecipullorum</name>
    <dbReference type="NCBI Taxonomy" id="2755041"/>
    <lineage>
        <taxon>Bacteria</taxon>
        <taxon>Pseudomonadati</taxon>
        <taxon>Pseudomonadota</taxon>
        <taxon>Alphaproteobacteria</taxon>
        <taxon>Rhodobacterales</taxon>
        <taxon>Paracoccaceae</taxon>
        <taxon>Pseudogemmobacter</taxon>
    </lineage>
</organism>
<comment type="similarity">
    <text evidence="1">Belongs to the metallo-beta-lactamase superfamily. Class-B beta-lactamase family.</text>
</comment>
<accession>A0ABS8CPI7</accession>